<sequence length="2337" mass="261930">MADPLTAAAIGAGALTVASYLDAKLHVRHDLHTFLYSRNARSARKYIEQRAQQDRLLLYHVLEDQVANPAIADNTFLVFAADGREWTYREFLADVNRVAHWLLKETDLAKGELVALDGLNSPEYLILWLALDAIGACPSLVNHSLTGESLVHCLQLCEARYCLADSQLRPRVDPVAPDCPSCKIIYYSPELFSSLDFPKTAPPEERRTGIAPDSIKTLLYTSGTTGLPKAVIFAAASELYTGRAMATHLGLRPETRFYTCLPLFHGAAHGLGVGPVLHAGCTLILGTKFSHSTFWPDVTRHKADIIQYVGELCRYLLNAPPSALDRAHGVKMAWGNGMRPDVWEPFRQRFNIPTIHELYAASDGMGATFNANRGEFSAHAIGVRGLLWKMLAGSREKIVRIDIDTQEIIRVGGFARECKVGEPGEVIHWIDPENPHAQFEGYYKNDSATEKRFIRDVFKKGDMWFRSGDMMKQDSEGRVYFVDRLGDTFRWKSENVSTNEVSDLLGKFPSIAECNVYGVLVPHADGRAGCAAIVLAEGVVESEFDFGALAEHALRVLPSYAVPIFLRITPALGYTSTMKMQKGKLRQEGCDVALVERAGDKMYWRPPHAVSYVPFTTQDYQKLQDGEDFNDAKHFSCILREDLELRANAQGESLIIASAFSQLPVTGFEKETTAHAEALFPPGTEQRKKKEWLRRYISILLNLTLPPLVNHGIGLEAHGQNTCVRICRASRRIKGFAVRDFGGIRLHMPTLRSQGYDLHTIPPGAATTTDDLHDVWSKVHHSLFQNHIGHLVVALGLEEDGGWEVVRDEVRRVLFPNGGGRGCGLHAEGLYGFLMEETMPFKCFLRMRMEGKYRDYVERRLPNEPHPSLSIADEGLTVLEGAVEGPTAVDYVFLHGLNGNPKRTWTYESGEGGFFWPAQILTDIPGCRVMMFGYNALFERALVENTTTINAIAQTFVSRLIDKRKDAAQLDRPLVFIAHSLGGLVVKRAIANIHAECNSGLQTRRVKEQKAIYDSIAGIVFMGTPHFGSHIADKARIQVLKAIGKATFMNAPEKLLKALWAHSNELQDLSTSFEKTTIFTRHEIEMCTYYETKTTKFAGKEEVVPRSMAVLHYLNEREEPIAAEHADMTKFRNQQDDTFQSIRQRIQDMAHDGLDALEGRQATYRISQIPNDVTREELPYFLLSCRELQIQSVQEIRIHSLAALNGQAQSTKTATATFEEVPRLLRSRSSQWSLTFCHNSSYGTLVIDTHFDGFTVLNDVPEDGHSLDFIAIPGLGHHPFSIWQHDPASDPFMWLRDSLPPLARGTRVLLYGYDARAHRGNPATVEGLAISLISQLRVIDRASLAATPVVVVAHALAGVVLKQALIELANSGQTEMFILKTIRSCIFLGVPNSYPGQEILASMVGNSRFKHLLEELDTNPNYLAKLDRMMSGIAQSQNISICSGYDTIPDGVLEPADRSSTGRSISPRNCSVNKPDHDILRLPAGSQKIATVAAHLLSQFSPQITGQDPSPVLSRLTTWHRLLPKPPVSWPNLSSYLPYTTGSETTVNRFPSQTELESMLEYKIRSLPLYKELISTLSLYSELREDTIDAACAHTFQWIWQHSDVGLRDWLGDDGPLYWIRGRPGSGKSTLIKYIWDHKDLATTLLRRDSDIPRIKAAFFFHHRGSYQQKSFEGMLHSILFRLLDQEPRLAASLLADFHRLKVEHRAEWTLARLMKSYEAILAQRSLPVEIYLFLDALDEYEGRPEVIVDFIQCSVRSRSGAKTRLKACFSSREWSTFENTFSDCPGLRIHEHTEQDIRTYLSARLSNIYESGSLGVYDKATLCDIEENIATRAQGVFIWVRAITGILRQDYLQGVSILQLSKNAESFPEDLGEFYTDAIRRIPSEYREESFVMFEVILRCEHQMLIEELIATVQCATCNNIPSCIEAMHSHELDQNLLQWVQDRGAGLVEEVRDKTTGLKIVQFMHQTVLDFVAQPGFRSLILQQPLSLPLDNGYTWLSKRAYSYLQMGYLTSSAKYISGRANYLSRAEATTGRSMKAFWDDVEEDAIDGFLGSQGWPTADIHDPKLAFAVIYNLTTLLQDIIHSRNGVLSDTGPFSLLHCLTYIDVFGATPNHIKRKGIDLRGHSVDKASVDVVAILVRHGARLDAKYKGYTPFQLLFEEFNYRRFTGSSGPQNTRPAILELVHQFLKAGQEPNVVLVKRRKISRTPSERVLCSPLHVARPDLAVLLLQFGAKTNIMDSRGLTPLDLSCGVGENVHEIGDHVSPVSAYETAALLLRHGAKLTKAGWKKWPEFVHLLEARGGISIPDEFRRPPKMGALRLALTRNRLALAMKGNNL</sequence>
<comment type="similarity">
    <text evidence="2">Belongs to the putative lipase ROG1 family.</text>
</comment>
<dbReference type="InterPro" id="IPR029058">
    <property type="entry name" value="AB_hydrolase_fold"/>
</dbReference>
<dbReference type="EMBL" id="JBFXLR010000023">
    <property type="protein sequence ID" value="KAL2849278.1"/>
    <property type="molecule type" value="Genomic_DNA"/>
</dbReference>
<evidence type="ECO:0000256" key="1">
    <source>
        <dbReference type="ARBA" id="ARBA00006432"/>
    </source>
</evidence>
<dbReference type="PROSITE" id="PS00455">
    <property type="entry name" value="AMP_BINDING"/>
    <property type="match status" value="1"/>
</dbReference>
<accession>A0ABR4KAG6</accession>
<keyword evidence="5" id="KW-0547">Nucleotide-binding</keyword>
<dbReference type="Gene3D" id="3.30.300.30">
    <property type="match status" value="1"/>
</dbReference>
<feature type="domain" description="AMP-dependent synthetase/ligase" evidence="7">
    <location>
        <begin position="73"/>
        <end position="410"/>
    </location>
</feature>
<dbReference type="Pfam" id="PF00501">
    <property type="entry name" value="AMP-binding"/>
    <property type="match status" value="1"/>
</dbReference>
<dbReference type="PANTHER" id="PTHR43107">
    <property type="entry name" value="LONG-CHAIN FATTY ACID TRANSPORT PROTEIN"/>
    <property type="match status" value="1"/>
</dbReference>
<evidence type="ECO:0000313" key="12">
    <source>
        <dbReference type="Proteomes" id="UP001610444"/>
    </source>
</evidence>
<protein>
    <recommendedName>
        <fullName evidence="13">Acetyl-CoA synthetase-like protein</fullName>
    </recommendedName>
</protein>
<dbReference type="Proteomes" id="UP001610444">
    <property type="component" value="Unassembled WGS sequence"/>
</dbReference>
<dbReference type="InterPro" id="IPR056884">
    <property type="entry name" value="NPHP3-like_N"/>
</dbReference>
<comment type="similarity">
    <text evidence="1">Belongs to the ATP-dependent AMP-binding enzyme family.</text>
</comment>
<dbReference type="InterPro" id="IPR042099">
    <property type="entry name" value="ANL_N_sf"/>
</dbReference>
<organism evidence="11 12">
    <name type="scientific">Aspergillus pseudodeflectus</name>
    <dbReference type="NCBI Taxonomy" id="176178"/>
    <lineage>
        <taxon>Eukaryota</taxon>
        <taxon>Fungi</taxon>
        <taxon>Dikarya</taxon>
        <taxon>Ascomycota</taxon>
        <taxon>Pezizomycotina</taxon>
        <taxon>Eurotiomycetes</taxon>
        <taxon>Eurotiomycetidae</taxon>
        <taxon>Eurotiales</taxon>
        <taxon>Aspergillaceae</taxon>
        <taxon>Aspergillus</taxon>
        <taxon>Aspergillus subgen. Nidulantes</taxon>
    </lineage>
</organism>
<dbReference type="SUPFAM" id="SSF52540">
    <property type="entry name" value="P-loop containing nucleoside triphosphate hydrolases"/>
    <property type="match status" value="1"/>
</dbReference>
<evidence type="ECO:0000259" key="10">
    <source>
        <dbReference type="Pfam" id="PF24883"/>
    </source>
</evidence>
<dbReference type="PANTHER" id="PTHR43107:SF15">
    <property type="entry name" value="FATTY ACID TRANSPORT PROTEIN 3, ISOFORM A"/>
    <property type="match status" value="1"/>
</dbReference>
<keyword evidence="6" id="KW-0067">ATP-binding</keyword>
<evidence type="ECO:0000256" key="6">
    <source>
        <dbReference type="ARBA" id="ARBA00022840"/>
    </source>
</evidence>
<evidence type="ECO:0000259" key="7">
    <source>
        <dbReference type="Pfam" id="PF00501"/>
    </source>
</evidence>
<dbReference type="Pfam" id="PF24883">
    <property type="entry name" value="NPHP3_N"/>
    <property type="match status" value="1"/>
</dbReference>
<dbReference type="Gene3D" id="1.10.510.40">
    <property type="match status" value="1"/>
</dbReference>
<dbReference type="RefSeq" id="XP_070898665.1">
    <property type="nucleotide sequence ID" value="XM_071045717.1"/>
</dbReference>
<dbReference type="Gene3D" id="1.25.40.20">
    <property type="entry name" value="Ankyrin repeat-containing domain"/>
    <property type="match status" value="1"/>
</dbReference>
<feature type="domain" description="DUF676" evidence="8">
    <location>
        <begin position="892"/>
        <end position="1046"/>
    </location>
</feature>
<dbReference type="SUPFAM" id="SSF48403">
    <property type="entry name" value="Ankyrin repeat"/>
    <property type="match status" value="1"/>
</dbReference>
<dbReference type="InterPro" id="IPR036770">
    <property type="entry name" value="Ankyrin_rpt-contain_sf"/>
</dbReference>
<evidence type="ECO:0000259" key="8">
    <source>
        <dbReference type="Pfam" id="PF05057"/>
    </source>
</evidence>
<dbReference type="SUPFAM" id="SSF53474">
    <property type="entry name" value="alpha/beta-Hydrolases"/>
    <property type="match status" value="2"/>
</dbReference>
<dbReference type="SUPFAM" id="SSF56801">
    <property type="entry name" value="Acetyl-CoA synthetase-like"/>
    <property type="match status" value="1"/>
</dbReference>
<keyword evidence="3" id="KW-0436">Ligase</keyword>
<proteinExistence type="inferred from homology"/>
<dbReference type="InterPro" id="IPR020845">
    <property type="entry name" value="AMP-binding_CS"/>
</dbReference>
<feature type="domain" description="Aerobactin siderophore biosynthesis IucA/IucC-like C-terminal" evidence="9">
    <location>
        <begin position="691"/>
        <end position="852"/>
    </location>
</feature>
<evidence type="ECO:0008006" key="13">
    <source>
        <dbReference type="Google" id="ProtNLM"/>
    </source>
</evidence>
<dbReference type="Gene3D" id="3.40.50.1820">
    <property type="entry name" value="alpha/beta hydrolase"/>
    <property type="match status" value="1"/>
</dbReference>
<evidence type="ECO:0000259" key="9">
    <source>
        <dbReference type="Pfam" id="PF06276"/>
    </source>
</evidence>
<evidence type="ECO:0000256" key="3">
    <source>
        <dbReference type="ARBA" id="ARBA00022598"/>
    </source>
</evidence>
<keyword evidence="4" id="KW-0677">Repeat</keyword>
<evidence type="ECO:0000313" key="11">
    <source>
        <dbReference type="EMBL" id="KAL2849278.1"/>
    </source>
</evidence>
<dbReference type="Pfam" id="PF05057">
    <property type="entry name" value="DUF676"/>
    <property type="match status" value="1"/>
</dbReference>
<dbReference type="Gene3D" id="3.40.50.12780">
    <property type="entry name" value="N-terminal domain of ligase-like"/>
    <property type="match status" value="1"/>
</dbReference>
<feature type="domain" description="Nephrocystin 3-like N-terminal" evidence="10">
    <location>
        <begin position="1595"/>
        <end position="1773"/>
    </location>
</feature>
<keyword evidence="12" id="KW-1185">Reference proteome</keyword>
<dbReference type="GeneID" id="98160881"/>
<evidence type="ECO:0000256" key="2">
    <source>
        <dbReference type="ARBA" id="ARBA00007920"/>
    </source>
</evidence>
<evidence type="ECO:0000256" key="5">
    <source>
        <dbReference type="ARBA" id="ARBA00022741"/>
    </source>
</evidence>
<dbReference type="InterPro" id="IPR027417">
    <property type="entry name" value="P-loop_NTPase"/>
</dbReference>
<gene>
    <name evidence="11" type="ORF">BJX68DRAFT_267130</name>
</gene>
<dbReference type="InterPro" id="IPR022770">
    <property type="entry name" value="IucA/IucC-like_C"/>
</dbReference>
<dbReference type="InterPro" id="IPR045851">
    <property type="entry name" value="AMP-bd_C_sf"/>
</dbReference>
<comment type="caution">
    <text evidence="11">The sequence shown here is derived from an EMBL/GenBank/DDBJ whole genome shotgun (WGS) entry which is preliminary data.</text>
</comment>
<name>A0ABR4KAG6_9EURO</name>
<evidence type="ECO:0000256" key="4">
    <source>
        <dbReference type="ARBA" id="ARBA00022737"/>
    </source>
</evidence>
<dbReference type="Pfam" id="PF06276">
    <property type="entry name" value="FhuF"/>
    <property type="match status" value="1"/>
</dbReference>
<dbReference type="InterPro" id="IPR007751">
    <property type="entry name" value="DUF676_lipase-like"/>
</dbReference>
<dbReference type="InterPro" id="IPR000873">
    <property type="entry name" value="AMP-dep_synth/lig_dom"/>
</dbReference>
<reference evidence="11 12" key="1">
    <citation type="submission" date="2024-07" db="EMBL/GenBank/DDBJ databases">
        <title>Section-level genome sequencing and comparative genomics of Aspergillus sections Usti and Cavernicolus.</title>
        <authorList>
            <consortium name="Lawrence Berkeley National Laboratory"/>
            <person name="Nybo J.L."/>
            <person name="Vesth T.C."/>
            <person name="Theobald S."/>
            <person name="Frisvad J.C."/>
            <person name="Larsen T.O."/>
            <person name="Kjaerboelling I."/>
            <person name="Rothschild-Mancinelli K."/>
            <person name="Lyhne E.K."/>
            <person name="Kogle M.E."/>
            <person name="Barry K."/>
            <person name="Clum A."/>
            <person name="Na H."/>
            <person name="Ledsgaard L."/>
            <person name="Lin J."/>
            <person name="Lipzen A."/>
            <person name="Kuo A."/>
            <person name="Riley R."/>
            <person name="Mondo S."/>
            <person name="LaButti K."/>
            <person name="Haridas S."/>
            <person name="Pangalinan J."/>
            <person name="Salamov A.A."/>
            <person name="Simmons B.A."/>
            <person name="Magnuson J.K."/>
            <person name="Chen J."/>
            <person name="Drula E."/>
            <person name="Henrissat B."/>
            <person name="Wiebenga A."/>
            <person name="Lubbers R.J."/>
            <person name="Gomes A.C."/>
            <person name="Macurrencykelacurrency M.R."/>
            <person name="Stajich J."/>
            <person name="Grigoriev I.V."/>
            <person name="Mortensen U.H."/>
            <person name="De vries R.P."/>
            <person name="Baker S.E."/>
            <person name="Andersen M.R."/>
        </authorList>
    </citation>
    <scope>NUCLEOTIDE SEQUENCE [LARGE SCALE GENOMIC DNA]</scope>
    <source>
        <strain evidence="11 12">CBS 756.74</strain>
    </source>
</reference>